<dbReference type="PANTHER" id="PTHR43750">
    <property type="entry name" value="UDP-GLUCOSE 6-DEHYDROGENASE TUAD"/>
    <property type="match status" value="1"/>
</dbReference>
<dbReference type="EMBL" id="GU071098">
    <property type="protein sequence ID" value="ADO98324.1"/>
    <property type="molecule type" value="Genomic_DNA"/>
</dbReference>
<dbReference type="OrthoDB" id="27298at10239"/>
<reference evidence="5 6" key="1">
    <citation type="journal article" date="2010" name="Environ. Microbiol.">
        <title>Genomic analysis of oceanic cyanobacterial myoviruses compared with T4-like myoviruses from diverse hosts and environments.</title>
        <authorList>
            <person name="Sullivan M.B."/>
            <person name="Huang K.H."/>
            <person name="Ignacio-Espinoza J.C."/>
            <person name="Berlin A.M."/>
            <person name="Kelly L."/>
            <person name="Weigele P.R."/>
            <person name="DeFrancesco A.S."/>
            <person name="Kern S.E."/>
            <person name="Thompson L.R."/>
            <person name="Young S."/>
            <person name="Yandava C."/>
            <person name="Fu R."/>
            <person name="Krastins B."/>
            <person name="Chase M."/>
            <person name="Sarracino D."/>
            <person name="Osburne M.S."/>
            <person name="Henn M.R."/>
            <person name="Chisholm S.W."/>
        </authorList>
    </citation>
    <scope>NUCLEOTIDE SEQUENCE [LARGE SCALE GENOMIC DNA]</scope>
    <source>
        <strain evidence="5">8109-3</strain>
    </source>
</reference>
<accession>E3SLH6</accession>
<dbReference type="InterPro" id="IPR017476">
    <property type="entry name" value="UDP-Glc/GDP-Man"/>
</dbReference>
<feature type="domain" description="UDP-glucose/GDP-mannose dehydrogenase N-terminal" evidence="4">
    <location>
        <begin position="1"/>
        <end position="174"/>
    </location>
</feature>
<organism evidence="5 6">
    <name type="scientific">Synechococcus phage S-SSM7</name>
    <dbReference type="NCBI Taxonomy" id="445686"/>
    <lineage>
        <taxon>Viruses</taxon>
        <taxon>Duplodnaviria</taxon>
        <taxon>Heunggongvirae</taxon>
        <taxon>Uroviricota</taxon>
        <taxon>Caudoviricetes</taxon>
        <taxon>Pantevenvirales</taxon>
        <taxon>Kyanoviridae</taxon>
        <taxon>Lipsvirus</taxon>
        <taxon>Lipsvirus ssm7</taxon>
    </lineage>
</organism>
<dbReference type="InterPro" id="IPR001732">
    <property type="entry name" value="UDP-Glc/GDP-Man_DH_N"/>
</dbReference>
<protein>
    <recommendedName>
        <fullName evidence="7">UDP-glucose 6-dehydrogenase</fullName>
    </recommendedName>
</protein>
<comment type="similarity">
    <text evidence="1 2">Belongs to the UDP-glucose/GDP-mannose dehydrogenase family.</text>
</comment>
<dbReference type="KEGG" id="vg:10328827"/>
<dbReference type="InterPro" id="IPR008927">
    <property type="entry name" value="6-PGluconate_DH-like_C_sf"/>
</dbReference>
<dbReference type="Gene3D" id="1.20.5.100">
    <property type="entry name" value="Cytochrome c1, transmembrane anchor, C-terminal"/>
    <property type="match status" value="1"/>
</dbReference>
<proteinExistence type="inferred from homology"/>
<dbReference type="PIRSF" id="PIRSF500136">
    <property type="entry name" value="UDP_ManNAc_DH"/>
    <property type="match status" value="1"/>
</dbReference>
<evidence type="ECO:0000259" key="3">
    <source>
        <dbReference type="Pfam" id="PF00984"/>
    </source>
</evidence>
<dbReference type="InterPro" id="IPR014026">
    <property type="entry name" value="UDP-Glc/GDP-Man_DH_dimer"/>
</dbReference>
<dbReference type="Proteomes" id="UP000006527">
    <property type="component" value="Segment"/>
</dbReference>
<dbReference type="SUPFAM" id="SSF48179">
    <property type="entry name" value="6-phosphogluconate dehydrogenase C-terminal domain-like"/>
    <property type="match status" value="1"/>
</dbReference>
<dbReference type="GO" id="GO:0000271">
    <property type="term" value="P:polysaccharide biosynthetic process"/>
    <property type="evidence" value="ECO:0007669"/>
    <property type="project" value="InterPro"/>
</dbReference>
<evidence type="ECO:0000259" key="4">
    <source>
        <dbReference type="Pfam" id="PF03721"/>
    </source>
</evidence>
<evidence type="ECO:0000313" key="6">
    <source>
        <dbReference type="Proteomes" id="UP000006527"/>
    </source>
</evidence>
<dbReference type="RefSeq" id="YP_004324311.1">
    <property type="nucleotide sequence ID" value="NC_015287.1"/>
</dbReference>
<dbReference type="Pfam" id="PF03721">
    <property type="entry name" value="UDPG_MGDP_dh_N"/>
    <property type="match status" value="1"/>
</dbReference>
<name>E3SLH6_9CAUD</name>
<dbReference type="GO" id="GO:0051287">
    <property type="term" value="F:NAD binding"/>
    <property type="evidence" value="ECO:0007669"/>
    <property type="project" value="InterPro"/>
</dbReference>
<dbReference type="GO" id="GO:0016616">
    <property type="term" value="F:oxidoreductase activity, acting on the CH-OH group of donors, NAD or NADP as acceptor"/>
    <property type="evidence" value="ECO:0007669"/>
    <property type="project" value="InterPro"/>
</dbReference>
<dbReference type="NCBIfam" id="TIGR03026">
    <property type="entry name" value="NDP-sugDHase"/>
    <property type="match status" value="1"/>
</dbReference>
<dbReference type="PANTHER" id="PTHR43750:SF3">
    <property type="entry name" value="UDP-GLUCOSE 6-DEHYDROGENASE TUAD"/>
    <property type="match status" value="1"/>
</dbReference>
<keyword evidence="6" id="KW-1185">Reference proteome</keyword>
<dbReference type="GO" id="GO:0016628">
    <property type="term" value="F:oxidoreductase activity, acting on the CH-CH group of donors, NAD or NADP as acceptor"/>
    <property type="evidence" value="ECO:0007669"/>
    <property type="project" value="InterPro"/>
</dbReference>
<dbReference type="Gene3D" id="3.40.50.720">
    <property type="entry name" value="NAD(P)-binding Rossmann-like Domain"/>
    <property type="match status" value="2"/>
</dbReference>
<dbReference type="GeneID" id="10328827"/>
<dbReference type="SUPFAM" id="SSF51735">
    <property type="entry name" value="NAD(P)-binding Rossmann-fold domains"/>
    <property type="match status" value="1"/>
</dbReference>
<evidence type="ECO:0000256" key="1">
    <source>
        <dbReference type="ARBA" id="ARBA00006601"/>
    </source>
</evidence>
<evidence type="ECO:0000313" key="5">
    <source>
        <dbReference type="EMBL" id="ADO98324.1"/>
    </source>
</evidence>
<gene>
    <name evidence="5" type="ORF">SSSM7_259</name>
</gene>
<sequence length="383" mass="42653">MKIGVIGAGRLGICFALLAESAGHDVFVSDVQASYVSKLNAKELYSNEPEVEDLLLRSKKLRASTNNQDVIKSSDIIFTFVPTPSLDDGSYDCSLVDAVVCDLLRSPNLEGKKFIVGCTTNPGFVDKVDKKLEGRGISVFYSPEFVAQGTIIRDMRNADMILCGGNDEEGFELIKSIYLSFMEKDVNFYPMSNTAAEITKIGINCFLTYKISYANMMGQILYNSGCGDEIKNILSSIGADSRIGSKYLNYGLGFGGPCLPRDNRALGHYADKVGLKYSLPQVTDDFNEAHADFIKNYCIESNTESLPFFIDSIGYKIGCDLVVESPRLRLVEDLLKDGHTVYVQEIDDVIDDYGEELEEDYGDNLIFVKNYNEIHERVWRIDL</sequence>
<evidence type="ECO:0000256" key="2">
    <source>
        <dbReference type="PIRNR" id="PIRNR000124"/>
    </source>
</evidence>
<evidence type="ECO:0008006" key="7">
    <source>
        <dbReference type="Google" id="ProtNLM"/>
    </source>
</evidence>
<feature type="domain" description="UDP-glucose/GDP-mannose dehydrogenase dimerisation" evidence="3">
    <location>
        <begin position="195"/>
        <end position="288"/>
    </location>
</feature>
<dbReference type="Pfam" id="PF00984">
    <property type="entry name" value="UDPG_MGDP_dh"/>
    <property type="match status" value="1"/>
</dbReference>
<dbReference type="InterPro" id="IPR028359">
    <property type="entry name" value="UDP_ManNAc/GlcNAc_DH"/>
</dbReference>
<dbReference type="InterPro" id="IPR036291">
    <property type="entry name" value="NAD(P)-bd_dom_sf"/>
</dbReference>
<dbReference type="PIRSF" id="PIRSF000124">
    <property type="entry name" value="UDPglc_GDPman_dh"/>
    <property type="match status" value="1"/>
</dbReference>